<proteinExistence type="predicted"/>
<dbReference type="EMBL" id="JAJSOF020000001">
    <property type="protein sequence ID" value="KAJ4452304.1"/>
    <property type="molecule type" value="Genomic_DNA"/>
</dbReference>
<organism evidence="3 4">
    <name type="scientific">Periplaneta americana</name>
    <name type="common">American cockroach</name>
    <name type="synonym">Blatta americana</name>
    <dbReference type="NCBI Taxonomy" id="6978"/>
    <lineage>
        <taxon>Eukaryota</taxon>
        <taxon>Metazoa</taxon>
        <taxon>Ecdysozoa</taxon>
        <taxon>Arthropoda</taxon>
        <taxon>Hexapoda</taxon>
        <taxon>Insecta</taxon>
        <taxon>Pterygota</taxon>
        <taxon>Neoptera</taxon>
        <taxon>Polyneoptera</taxon>
        <taxon>Dictyoptera</taxon>
        <taxon>Blattodea</taxon>
        <taxon>Blattoidea</taxon>
        <taxon>Blattidae</taxon>
        <taxon>Blattinae</taxon>
        <taxon>Periplaneta</taxon>
    </lineage>
</organism>
<dbReference type="InterPro" id="IPR006578">
    <property type="entry name" value="MADF-dom"/>
</dbReference>
<sequence length="317" mass="35892">MAGLCEGGNEPPGSLKATREGPRPTSPLLASRPHAEAEVDDHPTRMEQEDRDITYALFCFVLCIMEQVLFDEILILSVEENPHVYDKRRASYKDEKMKENMWLSIAASLNTDLSLHQQHNNSSLAVLVVGEVAVQPGEEDRREIRTHDQRPAREKIARSTLGWRAAERGKGPTRRESGERVRAHLVLVERRGLGIFLDQSKQASLVYRSSTRVCVRICVSIRRPEFECSGPQLEGPEFECSGPQLEGPEFEYSELSLKVCGSRYCELEVAREKKKALLLEKLYPSRKIGSHQSAALELNRSLELGRVSHPRVRYDQS</sequence>
<evidence type="ECO:0000259" key="2">
    <source>
        <dbReference type="Pfam" id="PF10545"/>
    </source>
</evidence>
<evidence type="ECO:0000256" key="1">
    <source>
        <dbReference type="SAM" id="MobiDB-lite"/>
    </source>
</evidence>
<reference evidence="3 4" key="1">
    <citation type="journal article" date="2022" name="Allergy">
        <title>Genome assembly and annotation of Periplaneta americana reveal a comprehensive cockroach allergen profile.</title>
        <authorList>
            <person name="Wang L."/>
            <person name="Xiong Q."/>
            <person name="Saelim N."/>
            <person name="Wang L."/>
            <person name="Nong W."/>
            <person name="Wan A.T."/>
            <person name="Shi M."/>
            <person name="Liu X."/>
            <person name="Cao Q."/>
            <person name="Hui J.H.L."/>
            <person name="Sookrung N."/>
            <person name="Leung T.F."/>
            <person name="Tungtrongchitr A."/>
            <person name="Tsui S.K.W."/>
        </authorList>
    </citation>
    <scope>NUCLEOTIDE SEQUENCE [LARGE SCALE GENOMIC DNA]</scope>
    <source>
        <strain evidence="3">PWHHKU_190912</strain>
    </source>
</reference>
<name>A0ABQ8U018_PERAM</name>
<feature type="region of interest" description="Disordered" evidence="1">
    <location>
        <begin position="1"/>
        <end position="46"/>
    </location>
</feature>
<accession>A0ABQ8U018</accession>
<keyword evidence="4" id="KW-1185">Reference proteome</keyword>
<protein>
    <recommendedName>
        <fullName evidence="2">MADF domain-containing protein</fullName>
    </recommendedName>
</protein>
<dbReference type="Proteomes" id="UP001148838">
    <property type="component" value="Unassembled WGS sequence"/>
</dbReference>
<feature type="compositionally biased region" description="Basic and acidic residues" evidence="1">
    <location>
        <begin position="33"/>
        <end position="46"/>
    </location>
</feature>
<comment type="caution">
    <text evidence="3">The sequence shown here is derived from an EMBL/GenBank/DDBJ whole genome shotgun (WGS) entry which is preliminary data.</text>
</comment>
<evidence type="ECO:0000313" key="4">
    <source>
        <dbReference type="Proteomes" id="UP001148838"/>
    </source>
</evidence>
<evidence type="ECO:0000313" key="3">
    <source>
        <dbReference type="EMBL" id="KAJ4452304.1"/>
    </source>
</evidence>
<feature type="domain" description="MADF" evidence="2">
    <location>
        <begin position="74"/>
        <end position="116"/>
    </location>
</feature>
<gene>
    <name evidence="3" type="ORF">ANN_03824</name>
</gene>
<dbReference type="Pfam" id="PF10545">
    <property type="entry name" value="MADF_DNA_bdg"/>
    <property type="match status" value="1"/>
</dbReference>